<keyword evidence="8" id="KW-0067">ATP-binding</keyword>
<evidence type="ECO:0000256" key="9">
    <source>
        <dbReference type="ARBA" id="ARBA00047899"/>
    </source>
</evidence>
<dbReference type="GO" id="GO:0035556">
    <property type="term" value="P:intracellular signal transduction"/>
    <property type="evidence" value="ECO:0007669"/>
    <property type="project" value="TreeGrafter"/>
</dbReference>
<dbReference type="eggNOG" id="KOG0590">
    <property type="taxonomic scope" value="Eukaryota"/>
</dbReference>
<dbReference type="InterPro" id="IPR011009">
    <property type="entry name" value="Kinase-like_dom_sf"/>
</dbReference>
<feature type="domain" description="Protein kinase" evidence="12">
    <location>
        <begin position="41"/>
        <end position="302"/>
    </location>
</feature>
<dbReference type="EMBL" id="CAJFCV020000005">
    <property type="protein sequence ID" value="CAG9121579.1"/>
    <property type="molecule type" value="Genomic_DNA"/>
</dbReference>
<feature type="compositionally biased region" description="Polar residues" evidence="11">
    <location>
        <begin position="501"/>
        <end position="519"/>
    </location>
</feature>
<dbReference type="Proteomes" id="UP000095284">
    <property type="component" value="Unplaced"/>
</dbReference>
<keyword evidence="5" id="KW-0808">Transferase</keyword>
<dbReference type="Pfam" id="PF00069">
    <property type="entry name" value="Pkinase"/>
    <property type="match status" value="1"/>
</dbReference>
<keyword evidence="15" id="KW-1185">Reference proteome</keyword>
<protein>
    <recommendedName>
        <fullName evidence="3">non-specific serine/threonine protein kinase</fullName>
        <ecNumber evidence="3">2.7.11.1</ecNumber>
    </recommendedName>
</protein>
<dbReference type="InterPro" id="IPR000719">
    <property type="entry name" value="Prot_kinase_dom"/>
</dbReference>
<evidence type="ECO:0000256" key="6">
    <source>
        <dbReference type="ARBA" id="ARBA00022741"/>
    </source>
</evidence>
<evidence type="ECO:0000256" key="3">
    <source>
        <dbReference type="ARBA" id="ARBA00012513"/>
    </source>
</evidence>
<evidence type="ECO:0000256" key="11">
    <source>
        <dbReference type="SAM" id="MobiDB-lite"/>
    </source>
</evidence>
<dbReference type="Proteomes" id="UP000659654">
    <property type="component" value="Unassembled WGS sequence"/>
</dbReference>
<feature type="region of interest" description="Disordered" evidence="11">
    <location>
        <begin position="300"/>
        <end position="334"/>
    </location>
</feature>
<dbReference type="GO" id="GO:0005524">
    <property type="term" value="F:ATP binding"/>
    <property type="evidence" value="ECO:0007669"/>
    <property type="project" value="UniProtKB-KW"/>
</dbReference>
<gene>
    <name evidence="13" type="ORF">BXYJ_LOCUS11060</name>
</gene>
<comment type="catalytic activity">
    <reaction evidence="9">
        <text>L-threonyl-[protein] + ATP = O-phospho-L-threonyl-[protein] + ADP + H(+)</text>
        <dbReference type="Rhea" id="RHEA:46608"/>
        <dbReference type="Rhea" id="RHEA-COMP:11060"/>
        <dbReference type="Rhea" id="RHEA-COMP:11605"/>
        <dbReference type="ChEBI" id="CHEBI:15378"/>
        <dbReference type="ChEBI" id="CHEBI:30013"/>
        <dbReference type="ChEBI" id="CHEBI:30616"/>
        <dbReference type="ChEBI" id="CHEBI:61977"/>
        <dbReference type="ChEBI" id="CHEBI:456216"/>
        <dbReference type="EC" id="2.7.11.1"/>
    </reaction>
</comment>
<dbReference type="GO" id="GO:0004674">
    <property type="term" value="F:protein serine/threonine kinase activity"/>
    <property type="evidence" value="ECO:0007669"/>
    <property type="project" value="UniProtKB-KW"/>
</dbReference>
<dbReference type="SMART" id="SM00220">
    <property type="entry name" value="S_TKc"/>
    <property type="match status" value="1"/>
</dbReference>
<feature type="region of interest" description="Disordered" evidence="11">
    <location>
        <begin position="499"/>
        <end position="519"/>
    </location>
</feature>
<evidence type="ECO:0000313" key="15">
    <source>
        <dbReference type="Proteomes" id="UP000659654"/>
    </source>
</evidence>
<name>A0A1I7S2V2_BURXY</name>
<evidence type="ECO:0000313" key="13">
    <source>
        <dbReference type="EMBL" id="CAD5230584.1"/>
    </source>
</evidence>
<evidence type="ECO:0000256" key="8">
    <source>
        <dbReference type="ARBA" id="ARBA00022840"/>
    </source>
</evidence>
<reference evidence="13" key="2">
    <citation type="submission" date="2020-09" db="EMBL/GenBank/DDBJ databases">
        <authorList>
            <person name="Kikuchi T."/>
        </authorList>
    </citation>
    <scope>NUCLEOTIDE SEQUENCE</scope>
    <source>
        <strain evidence="13">Ka4C1</strain>
    </source>
</reference>
<evidence type="ECO:0000313" key="14">
    <source>
        <dbReference type="Proteomes" id="UP000095284"/>
    </source>
</evidence>
<dbReference type="GO" id="GO:0005737">
    <property type="term" value="C:cytoplasm"/>
    <property type="evidence" value="ECO:0007669"/>
    <property type="project" value="TreeGrafter"/>
</dbReference>
<dbReference type="FunFam" id="1.10.510.10:FF:000571">
    <property type="entry name" value="Maternal embryonic leucine zipper kinase"/>
    <property type="match status" value="1"/>
</dbReference>
<evidence type="ECO:0000256" key="7">
    <source>
        <dbReference type="ARBA" id="ARBA00022777"/>
    </source>
</evidence>
<evidence type="ECO:0000259" key="12">
    <source>
        <dbReference type="PROSITE" id="PS50011"/>
    </source>
</evidence>
<keyword evidence="7" id="KW-0418">Kinase</keyword>
<organism evidence="14 16">
    <name type="scientific">Bursaphelenchus xylophilus</name>
    <name type="common">Pinewood nematode worm</name>
    <name type="synonym">Aphelenchoides xylophilus</name>
    <dbReference type="NCBI Taxonomy" id="6326"/>
    <lineage>
        <taxon>Eukaryota</taxon>
        <taxon>Metazoa</taxon>
        <taxon>Ecdysozoa</taxon>
        <taxon>Nematoda</taxon>
        <taxon>Chromadorea</taxon>
        <taxon>Rhabditida</taxon>
        <taxon>Tylenchina</taxon>
        <taxon>Tylenchomorpha</taxon>
        <taxon>Aphelenchoidea</taxon>
        <taxon>Aphelenchoididae</taxon>
        <taxon>Bursaphelenchus</taxon>
    </lineage>
</organism>
<dbReference type="AlphaFoldDB" id="A0A1I7S2V2"/>
<dbReference type="SMR" id="A0A1I7S2V2"/>
<dbReference type="PROSITE" id="PS00108">
    <property type="entry name" value="PROTEIN_KINASE_ST"/>
    <property type="match status" value="1"/>
</dbReference>
<evidence type="ECO:0000256" key="4">
    <source>
        <dbReference type="ARBA" id="ARBA00022527"/>
    </source>
</evidence>
<dbReference type="Gene3D" id="1.10.510.10">
    <property type="entry name" value="Transferase(Phosphotransferase) domain 1"/>
    <property type="match status" value="1"/>
</dbReference>
<dbReference type="Gene3D" id="3.30.310.80">
    <property type="entry name" value="Kinase associated domain 1, KA1"/>
    <property type="match status" value="1"/>
</dbReference>
<dbReference type="WBParaSite" id="BXY_0733200.1">
    <property type="protein sequence ID" value="BXY_0733200.1"/>
    <property type="gene ID" value="BXY_0733200"/>
</dbReference>
<evidence type="ECO:0000256" key="5">
    <source>
        <dbReference type="ARBA" id="ARBA00022679"/>
    </source>
</evidence>
<dbReference type="PANTHER" id="PTHR24346">
    <property type="entry name" value="MAP/MICROTUBULE AFFINITY-REGULATING KINASE"/>
    <property type="match status" value="1"/>
</dbReference>
<proteinExistence type="inferred from homology"/>
<reference evidence="16" key="1">
    <citation type="submission" date="2016-11" db="UniProtKB">
        <authorList>
            <consortium name="WormBaseParasite"/>
        </authorList>
    </citation>
    <scope>IDENTIFICATION</scope>
</reference>
<evidence type="ECO:0000256" key="2">
    <source>
        <dbReference type="ARBA" id="ARBA00010791"/>
    </source>
</evidence>
<evidence type="ECO:0000313" key="16">
    <source>
        <dbReference type="WBParaSite" id="BXY_0733200.1"/>
    </source>
</evidence>
<dbReference type="PANTHER" id="PTHR24346:SF107">
    <property type="entry name" value="SERINE_THREONINE-PROTEIN KINASE CHK1"/>
    <property type="match status" value="1"/>
</dbReference>
<accession>A0A1I7S2V2</accession>
<evidence type="ECO:0000256" key="1">
    <source>
        <dbReference type="ARBA" id="ARBA00001946"/>
    </source>
</evidence>
<dbReference type="OrthoDB" id="539158at2759"/>
<evidence type="ECO:0000256" key="10">
    <source>
        <dbReference type="ARBA" id="ARBA00048679"/>
    </source>
</evidence>
<dbReference type="Proteomes" id="UP000582659">
    <property type="component" value="Unassembled WGS sequence"/>
</dbReference>
<dbReference type="InterPro" id="IPR008271">
    <property type="entry name" value="Ser/Thr_kinase_AS"/>
</dbReference>
<dbReference type="SUPFAM" id="SSF56112">
    <property type="entry name" value="Protein kinase-like (PK-like)"/>
    <property type="match status" value="1"/>
</dbReference>
<sequence length="519" mass="58324">MSVADVENPPTNLYGPPELCSELKEIEQHYPGDVSIDYAKYEYLKDLGEGQFGVVKLKYSTENPNENVAVKTLKIDGNPQLLRKLASELAILMLVRRHPNIVSLKGRRGSPALPFYEIYLEYCDGGELFDRIEPEIGMEFDDAKFFFMQLVQALDYIHSKGICHRDIKPENILLTSRDIVKLSDFGLATIYKTAGKERILTQVCGTPQYAAPEVLVEQKYRGPPADIWSAGVTMLVALTGIMPWEYPSAESHTFKEFAIEKKLTGPPFNKLDIDTLIFLQSLITMDVEKRTTIEKIKESRWFTTDPGRRSPNPMAADTNDSSAATQPAQSRKSMYDQSLSQLERAFDADRPKYAFSQPLENELLLFSQAHIGASQATVFHPLHSFARRMTRFCAEDTIDELVCRIEEACATLGYSTSVQQSHQILVMTTYGRRTVHFVIQIFEVRGGKLLVDVRRSRGLGMDFKNVYKAFRSAIDPFVLAESDTWLKELGLIPETPKSAPFASSNGPLKASNSSAVNCN</sequence>
<comment type="catalytic activity">
    <reaction evidence="10">
        <text>L-seryl-[protein] + ATP = O-phospho-L-seryl-[protein] + ADP + H(+)</text>
        <dbReference type="Rhea" id="RHEA:17989"/>
        <dbReference type="Rhea" id="RHEA-COMP:9863"/>
        <dbReference type="Rhea" id="RHEA-COMP:11604"/>
        <dbReference type="ChEBI" id="CHEBI:15378"/>
        <dbReference type="ChEBI" id="CHEBI:29999"/>
        <dbReference type="ChEBI" id="CHEBI:30616"/>
        <dbReference type="ChEBI" id="CHEBI:83421"/>
        <dbReference type="ChEBI" id="CHEBI:456216"/>
        <dbReference type="EC" id="2.7.11.1"/>
    </reaction>
</comment>
<dbReference type="EMBL" id="CAJFDI010000005">
    <property type="protein sequence ID" value="CAD5230584.1"/>
    <property type="molecule type" value="Genomic_DNA"/>
</dbReference>
<keyword evidence="4" id="KW-0723">Serine/threonine-protein kinase</keyword>
<dbReference type="EC" id="2.7.11.1" evidence="3"/>
<dbReference type="PROSITE" id="PS50011">
    <property type="entry name" value="PROTEIN_KINASE_DOM"/>
    <property type="match status" value="1"/>
</dbReference>
<comment type="similarity">
    <text evidence="2">Belongs to the protein kinase superfamily. CAMK Ser/Thr protein kinase family. NIM1 subfamily.</text>
</comment>
<comment type="cofactor">
    <cofactor evidence="1">
        <name>Mg(2+)</name>
        <dbReference type="ChEBI" id="CHEBI:18420"/>
    </cofactor>
</comment>
<feature type="compositionally biased region" description="Polar residues" evidence="11">
    <location>
        <begin position="318"/>
        <end position="334"/>
    </location>
</feature>
<keyword evidence="6" id="KW-0547">Nucleotide-binding</keyword>